<dbReference type="KEGG" id="mri:Mal4_56280"/>
<dbReference type="EMBL" id="CP036275">
    <property type="protein sequence ID" value="QDU41262.1"/>
    <property type="molecule type" value="Genomic_DNA"/>
</dbReference>
<dbReference type="PROSITE" id="PS00092">
    <property type="entry name" value="N6_MTASE"/>
    <property type="match status" value="1"/>
</dbReference>
<dbReference type="Gene3D" id="3.40.50.150">
    <property type="entry name" value="Vaccinia Virus protein VP39"/>
    <property type="match status" value="1"/>
</dbReference>
<dbReference type="InterPro" id="IPR001091">
    <property type="entry name" value="RM_Methyltransferase"/>
</dbReference>
<dbReference type="InterPro" id="IPR002941">
    <property type="entry name" value="DNA_methylase_N4/N6"/>
</dbReference>
<evidence type="ECO:0000256" key="3">
    <source>
        <dbReference type="ARBA" id="ARBA00022679"/>
    </source>
</evidence>
<dbReference type="InterPro" id="IPR029063">
    <property type="entry name" value="SAM-dependent_MTases_sf"/>
</dbReference>
<dbReference type="AlphaFoldDB" id="A0A517ZFP5"/>
<dbReference type="Proteomes" id="UP000320496">
    <property type="component" value="Chromosome"/>
</dbReference>
<keyword evidence="7" id="KW-1185">Reference proteome</keyword>
<dbReference type="InterPro" id="IPR002052">
    <property type="entry name" value="DNA_methylase_N6_adenine_CS"/>
</dbReference>
<reference evidence="6 7" key="1">
    <citation type="submission" date="2019-02" db="EMBL/GenBank/DDBJ databases">
        <title>Deep-cultivation of Planctomycetes and their phenomic and genomic characterization uncovers novel biology.</title>
        <authorList>
            <person name="Wiegand S."/>
            <person name="Jogler M."/>
            <person name="Boedeker C."/>
            <person name="Pinto D."/>
            <person name="Vollmers J."/>
            <person name="Rivas-Marin E."/>
            <person name="Kohn T."/>
            <person name="Peeters S.H."/>
            <person name="Heuer A."/>
            <person name="Rast P."/>
            <person name="Oberbeckmann S."/>
            <person name="Bunk B."/>
            <person name="Jeske O."/>
            <person name="Meyerdierks A."/>
            <person name="Storesund J.E."/>
            <person name="Kallscheuer N."/>
            <person name="Luecker S."/>
            <person name="Lage O.M."/>
            <person name="Pohl T."/>
            <person name="Merkel B.J."/>
            <person name="Hornburger P."/>
            <person name="Mueller R.-W."/>
            <person name="Bruemmer F."/>
            <person name="Labrenz M."/>
            <person name="Spormann A.M."/>
            <person name="Op den Camp H."/>
            <person name="Overmann J."/>
            <person name="Amann R."/>
            <person name="Jetten M.S.M."/>
            <person name="Mascher T."/>
            <person name="Medema M.H."/>
            <person name="Devos D.P."/>
            <person name="Kaster A.-K."/>
            <person name="Ovreas L."/>
            <person name="Rohde M."/>
            <person name="Galperin M.Y."/>
            <person name="Jogler C."/>
        </authorList>
    </citation>
    <scope>NUCLEOTIDE SEQUENCE [LARGE SCALE GENOMIC DNA]</scope>
    <source>
        <strain evidence="6 7">Mal4</strain>
    </source>
</reference>
<organism evidence="6 7">
    <name type="scientific">Maioricimonas rarisocia</name>
    <dbReference type="NCBI Taxonomy" id="2528026"/>
    <lineage>
        <taxon>Bacteria</taxon>
        <taxon>Pseudomonadati</taxon>
        <taxon>Planctomycetota</taxon>
        <taxon>Planctomycetia</taxon>
        <taxon>Planctomycetales</taxon>
        <taxon>Planctomycetaceae</taxon>
        <taxon>Maioricimonas</taxon>
    </lineage>
</organism>
<dbReference type="RefSeq" id="WP_145372488.1">
    <property type="nucleotide sequence ID" value="NZ_CP036275.1"/>
</dbReference>
<dbReference type="GO" id="GO:0032259">
    <property type="term" value="P:methylation"/>
    <property type="evidence" value="ECO:0007669"/>
    <property type="project" value="UniProtKB-KW"/>
</dbReference>
<dbReference type="GO" id="GO:0008170">
    <property type="term" value="F:N-methyltransferase activity"/>
    <property type="evidence" value="ECO:0007669"/>
    <property type="project" value="InterPro"/>
</dbReference>
<proteinExistence type="inferred from homology"/>
<accession>A0A517ZFP5</accession>
<name>A0A517ZFP5_9PLAN</name>
<dbReference type="SUPFAM" id="SSF53335">
    <property type="entry name" value="S-adenosyl-L-methionine-dependent methyltransferases"/>
    <property type="match status" value="1"/>
</dbReference>
<feature type="domain" description="DNA methylase N-4/N-6" evidence="5">
    <location>
        <begin position="49"/>
        <end position="257"/>
    </location>
</feature>
<evidence type="ECO:0000313" key="7">
    <source>
        <dbReference type="Proteomes" id="UP000320496"/>
    </source>
</evidence>
<dbReference type="GO" id="GO:0003677">
    <property type="term" value="F:DNA binding"/>
    <property type="evidence" value="ECO:0007669"/>
    <property type="project" value="InterPro"/>
</dbReference>
<evidence type="ECO:0000256" key="2">
    <source>
        <dbReference type="ARBA" id="ARBA00022603"/>
    </source>
</evidence>
<evidence type="ECO:0000313" key="6">
    <source>
        <dbReference type="EMBL" id="QDU41262.1"/>
    </source>
</evidence>
<keyword evidence="2 6" id="KW-0489">Methyltransferase</keyword>
<gene>
    <name evidence="6" type="primary">dpnA</name>
    <name evidence="6" type="ORF">Mal4_56280</name>
</gene>
<dbReference type="OrthoDB" id="9773571at2"/>
<sequence length="274" mass="30424">MSHRDEVRRHARHVVTIRGAKPHCSGKDFRLYHGDAFHLGLRLPPQTFDAVICDPPYCSGGTTAAARQRGPQVKYCQNRDACGRPSFDGDERDQRSFLAWCTLWLTACRKASITGAYCLVFSDWRQLPIVTDAVQAGGWTWRGVIPWNKGRGARAPHKGYFRHQCEYAVWGTNGRVPRPSHGGPFAGCLFATVRQSEKHHMTGKPTELMRELVQIVPPGGLILDPFAGSATTGVAALLERRRFVGVEDSLAYCDIAARRLTAAQRGQTVERRAA</sequence>
<evidence type="ECO:0000259" key="5">
    <source>
        <dbReference type="Pfam" id="PF01555"/>
    </source>
</evidence>
<evidence type="ECO:0000256" key="4">
    <source>
        <dbReference type="RuleBase" id="RU362026"/>
    </source>
</evidence>
<keyword evidence="3 6" id="KW-0808">Transferase</keyword>
<evidence type="ECO:0000256" key="1">
    <source>
        <dbReference type="ARBA" id="ARBA00006594"/>
    </source>
</evidence>
<dbReference type="EC" id="2.1.1.-" evidence="4"/>
<dbReference type="REBASE" id="355878">
    <property type="entry name" value="M.PbaMal4ORF56280P"/>
</dbReference>
<dbReference type="Pfam" id="PF01555">
    <property type="entry name" value="N6_N4_Mtase"/>
    <property type="match status" value="1"/>
</dbReference>
<comment type="similarity">
    <text evidence="1 4">Belongs to the N(4)/N(6)-methyltransferase family.</text>
</comment>
<protein>
    <recommendedName>
        <fullName evidence="4">Methyltransferase</fullName>
        <ecNumber evidence="4">2.1.1.-</ecNumber>
    </recommendedName>
</protein>
<dbReference type="PRINTS" id="PR00508">
    <property type="entry name" value="S21N4MTFRASE"/>
</dbReference>